<evidence type="ECO:0000313" key="2">
    <source>
        <dbReference type="EMBL" id="APH05596.1"/>
    </source>
</evidence>
<dbReference type="STRING" id="1547283.A9C19_13010"/>
<dbReference type="EMBL" id="CP016020">
    <property type="protein sequence ID" value="APH05596.1"/>
    <property type="molecule type" value="Genomic_DNA"/>
</dbReference>
<dbReference type="RefSeq" id="WP_072580388.1">
    <property type="nucleotide sequence ID" value="NZ_CP016020.1"/>
</dbReference>
<keyword evidence="1" id="KW-0472">Membrane</keyword>
<proteinExistence type="predicted"/>
<sequence length="82" mass="9319">MIVKSLIYLFFISIMGLIDGRKLVKEKKKKDLFIHVSIIGVSSILYILYVLEIRIPNPLEAIQVIFEPVGLFIDRILGGETS</sequence>
<evidence type="ECO:0000256" key="1">
    <source>
        <dbReference type="SAM" id="Phobius"/>
    </source>
</evidence>
<keyword evidence="3" id="KW-1185">Reference proteome</keyword>
<name>A0A1L3MTD5_9BACI</name>
<reference evidence="2 3" key="1">
    <citation type="journal article" date="2016" name="Sci. Rep.">
        <title>Complete genome sequence and transcriptomic analysis of a novel marine strain Bacillus weihaiensis reveals the mechanism of brown algae degradation.</title>
        <authorList>
            <person name="Zhu Y."/>
            <person name="Chen P."/>
            <person name="Bao Y."/>
            <person name="Men Y."/>
            <person name="Zeng Y."/>
            <person name="Yang J."/>
            <person name="Sun J."/>
            <person name="Sun Y."/>
        </authorList>
    </citation>
    <scope>NUCLEOTIDE SEQUENCE [LARGE SCALE GENOMIC DNA]</scope>
    <source>
        <strain evidence="2 3">Alg07</strain>
    </source>
</reference>
<organism evidence="2 3">
    <name type="scientific">Bacillus weihaiensis</name>
    <dbReference type="NCBI Taxonomy" id="1547283"/>
    <lineage>
        <taxon>Bacteria</taxon>
        <taxon>Bacillati</taxon>
        <taxon>Bacillota</taxon>
        <taxon>Bacilli</taxon>
        <taxon>Bacillales</taxon>
        <taxon>Bacillaceae</taxon>
        <taxon>Bacillus</taxon>
    </lineage>
</organism>
<protein>
    <submittedName>
        <fullName evidence="2">Uncharacterized protein</fullName>
    </submittedName>
</protein>
<dbReference type="OrthoDB" id="2940230at2"/>
<accession>A0A1L3MTD5</accession>
<dbReference type="KEGG" id="bwh:A9C19_13010"/>
<gene>
    <name evidence="2" type="ORF">A9C19_13010</name>
</gene>
<evidence type="ECO:0000313" key="3">
    <source>
        <dbReference type="Proteomes" id="UP000181936"/>
    </source>
</evidence>
<keyword evidence="1" id="KW-1133">Transmembrane helix</keyword>
<dbReference type="AlphaFoldDB" id="A0A1L3MTD5"/>
<feature type="transmembrane region" description="Helical" evidence="1">
    <location>
        <begin position="31"/>
        <end position="51"/>
    </location>
</feature>
<keyword evidence="1" id="KW-0812">Transmembrane</keyword>
<dbReference type="Proteomes" id="UP000181936">
    <property type="component" value="Chromosome"/>
</dbReference>